<keyword evidence="1" id="KW-1133">Transmembrane helix</keyword>
<dbReference type="EMBL" id="RZOA01000002">
    <property type="protein sequence ID" value="KAA8824576.1"/>
    <property type="molecule type" value="Genomic_DNA"/>
</dbReference>
<dbReference type="OrthoDB" id="3230271at2"/>
<organism evidence="3 4">
    <name type="scientific">Bifidobacterium vespertilionis</name>
    <dbReference type="NCBI Taxonomy" id="2562524"/>
    <lineage>
        <taxon>Bacteria</taxon>
        <taxon>Bacillati</taxon>
        <taxon>Actinomycetota</taxon>
        <taxon>Actinomycetes</taxon>
        <taxon>Bifidobacteriales</taxon>
        <taxon>Bifidobacteriaceae</taxon>
        <taxon>Bifidobacterium</taxon>
    </lineage>
</organism>
<keyword evidence="1" id="KW-0812">Transmembrane</keyword>
<comment type="caution">
    <text evidence="3">The sequence shown here is derived from an EMBL/GenBank/DDBJ whole genome shotgun (WGS) entry which is preliminary data.</text>
</comment>
<gene>
    <name evidence="3" type="ORF">EM848_01860</name>
    <name evidence="2" type="ORF">EMO90_02365</name>
</gene>
<feature type="transmembrane region" description="Helical" evidence="1">
    <location>
        <begin position="296"/>
        <end position="321"/>
    </location>
</feature>
<protein>
    <submittedName>
        <fullName evidence="3">Uncharacterized protein</fullName>
    </submittedName>
</protein>
<accession>A0A5J5DYV3</accession>
<dbReference type="Proteomes" id="UP000374630">
    <property type="component" value="Unassembled WGS sequence"/>
</dbReference>
<name>A0A5J5DYV3_9BIFI</name>
<feature type="transmembrane region" description="Helical" evidence="1">
    <location>
        <begin position="199"/>
        <end position="220"/>
    </location>
</feature>
<feature type="transmembrane region" description="Helical" evidence="1">
    <location>
        <begin position="92"/>
        <end position="112"/>
    </location>
</feature>
<reference evidence="4 5" key="1">
    <citation type="journal article" date="2019" name="Syst. Appl. Microbiol.">
        <title>Characterization of Bifidobacterium species in feaces of the Egyptian fruit bat: Description of B. vespertilionis sp. nov. and B. rousetti sp. nov.</title>
        <authorList>
            <person name="Modesto M."/>
            <person name="Satti M."/>
            <person name="Watanabe K."/>
            <person name="Puglisi E."/>
            <person name="Morelli L."/>
            <person name="Huang C.-H."/>
            <person name="Liou J.-S."/>
            <person name="Miyashita M."/>
            <person name="Tamura T."/>
            <person name="Saito S."/>
            <person name="Mori K."/>
            <person name="Huang L."/>
            <person name="Sciavilla P."/>
            <person name="Sandri C."/>
            <person name="Spiezio C."/>
            <person name="Vitali F."/>
            <person name="Cavalieri D."/>
            <person name="Perpetuini G."/>
            <person name="Tofalo R."/>
            <person name="Bonetti A."/>
            <person name="Arita M."/>
            <person name="Mattarelli P."/>
        </authorList>
    </citation>
    <scope>NUCLEOTIDE SEQUENCE [LARGE SCALE GENOMIC DNA]</scope>
    <source>
        <strain evidence="2 5">RST16</strain>
        <strain evidence="3 4">RST8</strain>
    </source>
</reference>
<evidence type="ECO:0000256" key="1">
    <source>
        <dbReference type="SAM" id="Phobius"/>
    </source>
</evidence>
<keyword evidence="5" id="KW-1185">Reference proteome</keyword>
<feature type="transmembrane region" description="Helical" evidence="1">
    <location>
        <begin position="12"/>
        <end position="35"/>
    </location>
</feature>
<evidence type="ECO:0000313" key="3">
    <source>
        <dbReference type="EMBL" id="KAA8824576.1"/>
    </source>
</evidence>
<dbReference type="RefSeq" id="WP_150353310.1">
    <property type="nucleotide sequence ID" value="NZ_RZNZ01000002.1"/>
</dbReference>
<proteinExistence type="predicted"/>
<feature type="transmembrane region" description="Helical" evidence="1">
    <location>
        <begin position="248"/>
        <end position="268"/>
    </location>
</feature>
<dbReference type="Proteomes" id="UP000345527">
    <property type="component" value="Unassembled WGS sequence"/>
</dbReference>
<keyword evidence="1" id="KW-0472">Membrane</keyword>
<feature type="transmembrane region" description="Helical" evidence="1">
    <location>
        <begin position="65"/>
        <end position="86"/>
    </location>
</feature>
<evidence type="ECO:0000313" key="4">
    <source>
        <dbReference type="Proteomes" id="UP000345527"/>
    </source>
</evidence>
<sequence>MLGLMSLMDALVAWLALIGLSAIVMIVVVVALVAMNRALEFKPARVGTSDAQGTAAAIAIARRRILICVCGVVAVAVIASVSGGMLRYGLNLALLPGVASCIVAGLAALPYGDRAVENDSRKTGGVRVASLRTREPWTYTRWYVLIQPIVVAVLLIGYLTITACMGTTDGDGAGRSIRLTEENSYGGVVGGESGPFPGVYYALPLIGITVLLIVLVCVALRRISHTPAAPGECDGESDRLWRSAMSRFVVFLSTGSMLAYAAGVLYFAGNATRLVGTNFDTLPPSYADDVYPTLGALQMVTGGLLGVLALVYLAMAVFAVVKLWGGTHAVAPAGHAPWKAVAR</sequence>
<evidence type="ECO:0000313" key="2">
    <source>
        <dbReference type="EMBL" id="KAA8822061.1"/>
    </source>
</evidence>
<evidence type="ECO:0000313" key="5">
    <source>
        <dbReference type="Proteomes" id="UP000374630"/>
    </source>
</evidence>
<dbReference type="AlphaFoldDB" id="A0A5J5DYV3"/>
<feature type="transmembrane region" description="Helical" evidence="1">
    <location>
        <begin position="142"/>
        <end position="161"/>
    </location>
</feature>
<dbReference type="EMBL" id="RZNZ01000002">
    <property type="protein sequence ID" value="KAA8822061.1"/>
    <property type="molecule type" value="Genomic_DNA"/>
</dbReference>